<organism evidence="1 2">
    <name type="scientific">Spirosoma utsteinense</name>
    <dbReference type="NCBI Taxonomy" id="2585773"/>
    <lineage>
        <taxon>Bacteria</taxon>
        <taxon>Pseudomonadati</taxon>
        <taxon>Bacteroidota</taxon>
        <taxon>Cytophagia</taxon>
        <taxon>Cytophagales</taxon>
        <taxon>Cytophagaceae</taxon>
        <taxon>Spirosoma</taxon>
    </lineage>
</organism>
<sequence>MCQSSGKKQGESVHFETTLSAPPQLDPVITRTIPLLDLPTISLDQGVYINRRDRPDSTHIQSYVMLTGFTAGLGWSLLHTEVSISPDFRLHYSTVGIMVWSLLGIPIYSQEKDFNGTILLEHTAQNFTPTAHTLASGPCPERNGLLGS</sequence>
<gene>
    <name evidence="1" type="ORF">FH603_3866</name>
</gene>
<comment type="caution">
    <text evidence="1">The sequence shown here is derived from an EMBL/GenBank/DDBJ whole genome shotgun (WGS) entry which is preliminary data.</text>
</comment>
<proteinExistence type="predicted"/>
<evidence type="ECO:0000313" key="2">
    <source>
        <dbReference type="Proteomes" id="UP000700732"/>
    </source>
</evidence>
<dbReference type="Proteomes" id="UP000700732">
    <property type="component" value="Unassembled WGS sequence"/>
</dbReference>
<evidence type="ECO:0000313" key="1">
    <source>
        <dbReference type="EMBL" id="MBC3793348.1"/>
    </source>
</evidence>
<accession>A0ABR6WB03</accession>
<dbReference type="EMBL" id="VFIA01000025">
    <property type="protein sequence ID" value="MBC3793348.1"/>
    <property type="molecule type" value="Genomic_DNA"/>
</dbReference>
<keyword evidence="2" id="KW-1185">Reference proteome</keyword>
<name>A0ABR6WB03_9BACT</name>
<protein>
    <submittedName>
        <fullName evidence="1">Uncharacterized protein</fullName>
    </submittedName>
</protein>
<dbReference type="RefSeq" id="WP_186739204.1">
    <property type="nucleotide sequence ID" value="NZ_VFIA01000025.1"/>
</dbReference>
<reference evidence="1 2" key="1">
    <citation type="submission" date="2019-06" db="EMBL/GenBank/DDBJ databases">
        <title>Spirosoma utsteinense sp. nov. isolated from Antarctic ice-free soils.</title>
        <authorList>
            <person name="Tahon G."/>
        </authorList>
    </citation>
    <scope>NUCLEOTIDE SEQUENCE [LARGE SCALE GENOMIC DNA]</scope>
    <source>
        <strain evidence="1 2">LMG 31447</strain>
    </source>
</reference>